<dbReference type="Proteomes" id="UP000046680">
    <property type="component" value="Unassembled WGS sequence"/>
</dbReference>
<accession>A0A654U4U5</accession>
<dbReference type="AlphaFoldDB" id="A0A654U4U5"/>
<protein>
    <submittedName>
        <fullName evidence="1">Uncharacterized protein</fullName>
    </submittedName>
</protein>
<sequence>MVEPAEPAVPQDFWAGERTAEPAASVMESVSIVARAAPEAAAACCMADTASVGQAATAEPSRWR</sequence>
<evidence type="ECO:0000313" key="2">
    <source>
        <dbReference type="Proteomes" id="UP000046680"/>
    </source>
</evidence>
<evidence type="ECO:0000313" key="1">
    <source>
        <dbReference type="EMBL" id="CFR94439.1"/>
    </source>
</evidence>
<dbReference type="EMBL" id="CGCX01001419">
    <property type="protein sequence ID" value="CFR94439.1"/>
    <property type="molecule type" value="Genomic_DNA"/>
</dbReference>
<gene>
    <name evidence="1" type="ORF">ERS007657_03146</name>
</gene>
<reference evidence="1 2" key="1">
    <citation type="submission" date="2015-03" db="EMBL/GenBank/DDBJ databases">
        <authorList>
            <consortium name="Pathogen Informatics"/>
        </authorList>
    </citation>
    <scope>NUCLEOTIDE SEQUENCE [LARGE SCALE GENOMIC DNA]</scope>
    <source>
        <strain evidence="1 2">C09601061</strain>
    </source>
</reference>
<organism evidence="1 2">
    <name type="scientific">Mycobacterium tuberculosis</name>
    <dbReference type="NCBI Taxonomy" id="1773"/>
    <lineage>
        <taxon>Bacteria</taxon>
        <taxon>Bacillati</taxon>
        <taxon>Actinomycetota</taxon>
        <taxon>Actinomycetes</taxon>
        <taxon>Mycobacteriales</taxon>
        <taxon>Mycobacteriaceae</taxon>
        <taxon>Mycobacterium</taxon>
        <taxon>Mycobacterium tuberculosis complex</taxon>
    </lineage>
</organism>
<proteinExistence type="predicted"/>
<name>A0A654U4U5_MYCTX</name>